<dbReference type="AlphaFoldDB" id="A0AAV4QYE9"/>
<gene>
    <name evidence="2" type="ORF">CEXT_125651</name>
</gene>
<evidence type="ECO:0000313" key="2">
    <source>
        <dbReference type="EMBL" id="GIY13876.1"/>
    </source>
</evidence>
<dbReference type="Proteomes" id="UP001054945">
    <property type="component" value="Unassembled WGS sequence"/>
</dbReference>
<keyword evidence="3" id="KW-1185">Reference proteome</keyword>
<evidence type="ECO:0000256" key="1">
    <source>
        <dbReference type="SAM" id="MobiDB-lite"/>
    </source>
</evidence>
<dbReference type="EMBL" id="BPLR01007010">
    <property type="protein sequence ID" value="GIY13876.1"/>
    <property type="molecule type" value="Genomic_DNA"/>
</dbReference>
<sequence>MGIVPSSIAGNLINSPPTESDPWRLITQTPPAALHARTSTTSGSSHILITKDYNNFTKDLVLGIRWD</sequence>
<feature type="compositionally biased region" description="Polar residues" evidence="1">
    <location>
        <begin position="8"/>
        <end position="18"/>
    </location>
</feature>
<reference evidence="2 3" key="1">
    <citation type="submission" date="2021-06" db="EMBL/GenBank/DDBJ databases">
        <title>Caerostris extrusa draft genome.</title>
        <authorList>
            <person name="Kono N."/>
            <person name="Arakawa K."/>
        </authorList>
    </citation>
    <scope>NUCLEOTIDE SEQUENCE [LARGE SCALE GENOMIC DNA]</scope>
</reference>
<accession>A0AAV4QYE9</accession>
<proteinExistence type="predicted"/>
<feature type="region of interest" description="Disordered" evidence="1">
    <location>
        <begin position="1"/>
        <end position="23"/>
    </location>
</feature>
<evidence type="ECO:0000313" key="3">
    <source>
        <dbReference type="Proteomes" id="UP001054945"/>
    </source>
</evidence>
<comment type="caution">
    <text evidence="2">The sequence shown here is derived from an EMBL/GenBank/DDBJ whole genome shotgun (WGS) entry which is preliminary data.</text>
</comment>
<protein>
    <submittedName>
        <fullName evidence="2">Uncharacterized protein</fullName>
    </submittedName>
</protein>
<organism evidence="2 3">
    <name type="scientific">Caerostris extrusa</name>
    <name type="common">Bark spider</name>
    <name type="synonym">Caerostris bankana</name>
    <dbReference type="NCBI Taxonomy" id="172846"/>
    <lineage>
        <taxon>Eukaryota</taxon>
        <taxon>Metazoa</taxon>
        <taxon>Ecdysozoa</taxon>
        <taxon>Arthropoda</taxon>
        <taxon>Chelicerata</taxon>
        <taxon>Arachnida</taxon>
        <taxon>Araneae</taxon>
        <taxon>Araneomorphae</taxon>
        <taxon>Entelegynae</taxon>
        <taxon>Araneoidea</taxon>
        <taxon>Araneidae</taxon>
        <taxon>Caerostris</taxon>
    </lineage>
</organism>
<name>A0AAV4QYE9_CAEEX</name>